<feature type="coiled-coil region" evidence="4">
    <location>
        <begin position="471"/>
        <end position="498"/>
    </location>
</feature>
<dbReference type="Gene3D" id="3.30.920.20">
    <property type="entry name" value="Gas2-like domain"/>
    <property type="match status" value="1"/>
</dbReference>
<keyword evidence="7" id="KW-1185">Reference proteome</keyword>
<reference evidence="6" key="1">
    <citation type="submission" date="2021-09" db="EMBL/GenBank/DDBJ databases">
        <authorList>
            <consortium name="AG Swart"/>
            <person name="Singh M."/>
            <person name="Singh A."/>
            <person name="Seah K."/>
            <person name="Emmerich C."/>
        </authorList>
    </citation>
    <scope>NUCLEOTIDE SEQUENCE</scope>
    <source>
        <strain evidence="6">ATCC30299</strain>
    </source>
</reference>
<accession>A0AAU9JKX8</accession>
<dbReference type="AlphaFoldDB" id="A0AAU9JKX8"/>
<dbReference type="Pfam" id="PF02187">
    <property type="entry name" value="GAS2"/>
    <property type="match status" value="1"/>
</dbReference>
<feature type="coiled-coil region" evidence="4">
    <location>
        <begin position="275"/>
        <end position="421"/>
    </location>
</feature>
<dbReference type="PROSITE" id="PS51460">
    <property type="entry name" value="GAR"/>
    <property type="match status" value="1"/>
</dbReference>
<dbReference type="Proteomes" id="UP001162131">
    <property type="component" value="Unassembled WGS sequence"/>
</dbReference>
<organism evidence="6 7">
    <name type="scientific">Blepharisma stoltei</name>
    <dbReference type="NCBI Taxonomy" id="1481888"/>
    <lineage>
        <taxon>Eukaryota</taxon>
        <taxon>Sar</taxon>
        <taxon>Alveolata</taxon>
        <taxon>Ciliophora</taxon>
        <taxon>Postciliodesmatophora</taxon>
        <taxon>Heterotrichea</taxon>
        <taxon>Heterotrichida</taxon>
        <taxon>Blepharismidae</taxon>
        <taxon>Blepharisma</taxon>
    </lineage>
</organism>
<dbReference type="InterPro" id="IPR036534">
    <property type="entry name" value="GAR_dom_sf"/>
</dbReference>
<dbReference type="GO" id="GO:0008017">
    <property type="term" value="F:microtubule binding"/>
    <property type="evidence" value="ECO:0007669"/>
    <property type="project" value="InterPro"/>
</dbReference>
<evidence type="ECO:0000313" key="7">
    <source>
        <dbReference type="Proteomes" id="UP001162131"/>
    </source>
</evidence>
<gene>
    <name evidence="6" type="ORF">BSTOLATCC_MIC37920</name>
</gene>
<evidence type="ECO:0000256" key="1">
    <source>
        <dbReference type="ARBA" id="ARBA00004245"/>
    </source>
</evidence>
<evidence type="ECO:0000256" key="4">
    <source>
        <dbReference type="SAM" id="Coils"/>
    </source>
</evidence>
<dbReference type="EMBL" id="CAJZBQ010000037">
    <property type="protein sequence ID" value="CAG9325174.1"/>
    <property type="molecule type" value="Genomic_DNA"/>
</dbReference>
<comment type="caution">
    <text evidence="6">The sequence shown here is derived from an EMBL/GenBank/DDBJ whole genome shotgun (WGS) entry which is preliminary data.</text>
</comment>
<evidence type="ECO:0000256" key="3">
    <source>
        <dbReference type="ARBA" id="ARBA00023212"/>
    </source>
</evidence>
<dbReference type="GO" id="GO:0005856">
    <property type="term" value="C:cytoskeleton"/>
    <property type="evidence" value="ECO:0007669"/>
    <property type="project" value="UniProtKB-SubCell"/>
</dbReference>
<sequence length="719" mass="81776">MEEKKLFELRLELKDVTGVPNVKLVLKIEIGDVKEQIEGKGVITVKLDDIAIDTKLSLMLRQGDKLLGNSNVSLGTLFGKGLLGTVEKWFRLKKDNETTNLKLKIGAVLGRNDKKIQKMVTPVSSHSRRSSRNYKEAKCPYLDKLSLNKDANREMLDEMWKIRKIAGETDQSNYIRITLEPDSPAKIEAGESEFQTPRSDQITIEKLQSCNGSQLKQIVKALCEEARHLSIIASQLPAMRENLTQNIEKRRNLEISSQSETEATKENWTAKEHELHNLQKKKNELVRALIEKQENSRKLENELDGLKAQFGDLKRENLRLTTDKLYREDVRNELEEFEIQAKDTEDRKAELKIKVDQAHKELNEAHQRNISQIEQLKGEKNSIKSRLDEVSADYEKISNKNAQLKNHLNSLKSKLESSEELDQTNKNALTSFHLESAKRDEIQEKLSILFSQLKSQSEDIKTKQESLLSAKLELSQSLSSIELSIEEKEQEIIGLRRQLFQSSCKKITLEQICCVRADLSQMIEDLSRLHSLHLESRDAVLRDLEAGASYLVKEGEKIHGQAEKLDQLIDAVDTKDGELDSLKGQMGEIKKRNPPYVPANNDPIDAALAEFLNARQVPVPIQFTRQELGTYMFGTRKISMKIENNRLIVRIGGGFTGIEEFVDIYTPIELERQDVVAQKSALMTLGKIGVQKSQDSSPKQAKVMMGVFENLAKSPTRKK</sequence>
<keyword evidence="4" id="KW-0175">Coiled coil</keyword>
<protein>
    <recommendedName>
        <fullName evidence="5">GAR domain-containing protein</fullName>
    </recommendedName>
</protein>
<feature type="domain" description="GAR" evidence="5">
    <location>
        <begin position="599"/>
        <end position="669"/>
    </location>
</feature>
<evidence type="ECO:0000256" key="2">
    <source>
        <dbReference type="ARBA" id="ARBA00022490"/>
    </source>
</evidence>
<comment type="subcellular location">
    <subcellularLocation>
        <location evidence="1">Cytoplasm</location>
        <location evidence="1">Cytoskeleton</location>
    </subcellularLocation>
</comment>
<name>A0AAU9JKX8_9CILI</name>
<evidence type="ECO:0000313" key="6">
    <source>
        <dbReference type="EMBL" id="CAG9325174.1"/>
    </source>
</evidence>
<proteinExistence type="predicted"/>
<dbReference type="InterPro" id="IPR003108">
    <property type="entry name" value="GAR_dom"/>
</dbReference>
<dbReference type="SUPFAM" id="SSF143575">
    <property type="entry name" value="GAS2 domain-like"/>
    <property type="match status" value="1"/>
</dbReference>
<evidence type="ECO:0000259" key="5">
    <source>
        <dbReference type="PROSITE" id="PS51460"/>
    </source>
</evidence>
<keyword evidence="3" id="KW-0206">Cytoskeleton</keyword>
<keyword evidence="2" id="KW-0963">Cytoplasm</keyword>